<protein>
    <submittedName>
        <fullName evidence="1">Uncharacterized protein</fullName>
    </submittedName>
</protein>
<name>A0A9P8M4L6_9HYPO</name>
<organism evidence="1 2">
    <name type="scientific">Metarhizium humberi</name>
    <dbReference type="NCBI Taxonomy" id="2596975"/>
    <lineage>
        <taxon>Eukaryota</taxon>
        <taxon>Fungi</taxon>
        <taxon>Dikarya</taxon>
        <taxon>Ascomycota</taxon>
        <taxon>Pezizomycotina</taxon>
        <taxon>Sordariomycetes</taxon>
        <taxon>Hypocreomycetidae</taxon>
        <taxon>Hypocreales</taxon>
        <taxon>Clavicipitaceae</taxon>
        <taxon>Metarhizium</taxon>
    </lineage>
</organism>
<dbReference type="AlphaFoldDB" id="A0A9P8M4L6"/>
<evidence type="ECO:0000313" key="1">
    <source>
        <dbReference type="EMBL" id="KAH0592809.1"/>
    </source>
</evidence>
<sequence>MGTPVFKTYADLMRCYFPCHAFWDPAPDTILKPGSYGYVDRNGDWINLGNVRDEPMFGNIGKPKPDRNLGWGIRKSDSISSWTNAAGMSIGSVKPPKLPARFNVCLKYESKSDSGALLIPSEKLTNWSWGGSVNELFRQWAYRSAREIRQRDEDVGIHGFFVVSKTYATPEVWTAAFQSQQTGGNVTFSADVYEVAGASLGTKWPEVRSRIPISEDQQSYVQPPTNADEIAEQDAIARGIDDGVQSYVVAIDGTYFWYSKWRKVRNIPNPLTGKRMHWFREPEKSSDALLKSMQAAKMAPPADWKSKPIETITNGQFSQLLDDGDKETEDVFYGLEDSEGKVVKEEKVKNNNWKVPDGYFLVEYRLCYAHMTETPVPQQVPPRWEEEGGVLA</sequence>
<reference evidence="1 2" key="1">
    <citation type="submission" date="2020-07" db="EMBL/GenBank/DDBJ databases">
        <title>Metarhizium humberi genome.</title>
        <authorList>
            <person name="Lysoe E."/>
        </authorList>
    </citation>
    <scope>NUCLEOTIDE SEQUENCE [LARGE SCALE GENOMIC DNA]</scope>
    <source>
        <strain evidence="1 2">ESALQ1638</strain>
    </source>
</reference>
<gene>
    <name evidence="1" type="ORF">MHUMG1_09454</name>
</gene>
<comment type="caution">
    <text evidence="1">The sequence shown here is derived from an EMBL/GenBank/DDBJ whole genome shotgun (WGS) entry which is preliminary data.</text>
</comment>
<keyword evidence="2" id="KW-1185">Reference proteome</keyword>
<dbReference type="EMBL" id="JACEFI010000026">
    <property type="protein sequence ID" value="KAH0592809.1"/>
    <property type="molecule type" value="Genomic_DNA"/>
</dbReference>
<accession>A0A9P8M4L6</accession>
<evidence type="ECO:0000313" key="2">
    <source>
        <dbReference type="Proteomes" id="UP000764110"/>
    </source>
</evidence>
<dbReference type="Proteomes" id="UP000764110">
    <property type="component" value="Unassembled WGS sequence"/>
</dbReference>
<proteinExistence type="predicted"/>